<keyword evidence="1" id="KW-0067">ATP-binding</keyword>
<dbReference type="Proteomes" id="UP001165960">
    <property type="component" value="Unassembled WGS sequence"/>
</dbReference>
<dbReference type="EC" id="3.6.4.13" evidence="1"/>
<keyword evidence="1" id="KW-0547">Nucleotide-binding</keyword>
<keyword evidence="1" id="KW-0378">Hydrolase</keyword>
<keyword evidence="1" id="KW-0347">Helicase</keyword>
<protein>
    <submittedName>
        <fullName evidence="1">ATP-dependent RNA helicase dbp4</fullName>
        <ecNumber evidence="1">3.6.4.13</ecNumber>
    </submittedName>
</protein>
<evidence type="ECO:0000313" key="1">
    <source>
        <dbReference type="EMBL" id="KAJ9086996.1"/>
    </source>
</evidence>
<evidence type="ECO:0000313" key="2">
    <source>
        <dbReference type="Proteomes" id="UP001165960"/>
    </source>
</evidence>
<proteinExistence type="predicted"/>
<comment type="caution">
    <text evidence="1">The sequence shown here is derived from an EMBL/GenBank/DDBJ whole genome shotgun (WGS) entry which is preliminary data.</text>
</comment>
<dbReference type="EMBL" id="QTSX02000417">
    <property type="protein sequence ID" value="KAJ9086996.1"/>
    <property type="molecule type" value="Genomic_DNA"/>
</dbReference>
<sequence>MLVLDEADRILDMGFSKAVNAIVDFLPPYRQTLLFSATQTKSVRDLSRLSLKDPEYVGVHEKADFSTPESLTQHYMVIDLPKKLDTLFSFVKTHLKTKAIVFMSSCKQVRFVFETFRKLQPGVPLLHLHGKQKQSKRVEVFDKFKSMSEAYLFCTDIAARGLDFPAINWVIQLDCPEDAETYIHRVGRTARYQAQGSALLFLLPSEEEGMVKLLENFKIPVAKIAPNKSHLQSIQSLLQSFCFKDPEVKYLGQKAFISYIKSIYLQKNKSVFDVSKLPAEAFAASLGLPGTPQIKFLKKAERKLKDLAALSIAEAAEPQDLLKAKPKTKVEKLFAKKNRTVLAEHYTKMVDHNDSNSENANSEDEEDFMTIKRKDHDLEGETAIGLNKEEAIALTKRQNQKLKQKAIKNAPKGEKLVFDEDGIAHSMYELEDGNAFVDTVDVKAVQKEHFDFEQRKLAQEDVVDKGVAKDKKKAKLLKKKAHASEANEGIQVTLAVSDISQESNYSSDSDISESPVKKRGQPERSSNNPVKRARVIETDQPDTLEDQEALALKLLGGDF</sequence>
<reference evidence="1" key="1">
    <citation type="submission" date="2022-04" db="EMBL/GenBank/DDBJ databases">
        <title>Genome of the entomopathogenic fungus Entomophthora muscae.</title>
        <authorList>
            <person name="Elya C."/>
            <person name="Lovett B.R."/>
            <person name="Lee E."/>
            <person name="Macias A.M."/>
            <person name="Hajek A.E."/>
            <person name="De Bivort B.L."/>
            <person name="Kasson M.T."/>
            <person name="De Fine Licht H.H."/>
            <person name="Stajich J.E."/>
        </authorList>
    </citation>
    <scope>NUCLEOTIDE SEQUENCE</scope>
    <source>
        <strain evidence="1">Berkeley</strain>
    </source>
</reference>
<keyword evidence="2" id="KW-1185">Reference proteome</keyword>
<accession>A0ACC2UKJ2</accession>
<name>A0ACC2UKJ2_9FUNG</name>
<organism evidence="1 2">
    <name type="scientific">Entomophthora muscae</name>
    <dbReference type="NCBI Taxonomy" id="34485"/>
    <lineage>
        <taxon>Eukaryota</taxon>
        <taxon>Fungi</taxon>
        <taxon>Fungi incertae sedis</taxon>
        <taxon>Zoopagomycota</taxon>
        <taxon>Entomophthoromycotina</taxon>
        <taxon>Entomophthoromycetes</taxon>
        <taxon>Entomophthorales</taxon>
        <taxon>Entomophthoraceae</taxon>
        <taxon>Entomophthora</taxon>
    </lineage>
</organism>
<gene>
    <name evidence="1" type="primary">DBP4_2</name>
    <name evidence="1" type="ORF">DSO57_1037671</name>
</gene>